<dbReference type="GO" id="GO:0003700">
    <property type="term" value="F:DNA-binding transcription factor activity"/>
    <property type="evidence" value="ECO:0007669"/>
    <property type="project" value="InterPro"/>
</dbReference>
<sequence length="287" mass="33900">MERVSPHIQTCRYIHTPSSFARQSLLYVQEAGHLKSRDRHISRRSHLESYLFFIVLSGSGTVSIQDTHFALRSGDHVFLDCRQPYFHESSQDDPWELLWVHFNGTAMDGYWKYFTGHQKSSIFHPDNASPFQLLLEELLTLEETRSSNRELLENELLHRLATQLLLWQKEKDTDGHTDSTLSKLQEIRSYLDEHYTEKLSLDELANRFYISKYHMSREFKKSFGITMGNYLTSLRITKAKEMLRFSDLQIETIARNCGIEDNSYFNKVFQKAEGITAREYRRKWRGQ</sequence>
<dbReference type="GO" id="GO:0043565">
    <property type="term" value="F:sequence-specific DNA binding"/>
    <property type="evidence" value="ECO:0007669"/>
    <property type="project" value="InterPro"/>
</dbReference>
<dbReference type="SUPFAM" id="SSF46689">
    <property type="entry name" value="Homeodomain-like"/>
    <property type="match status" value="2"/>
</dbReference>
<feature type="domain" description="HTH araC/xylS-type" evidence="4">
    <location>
        <begin position="185"/>
        <end position="283"/>
    </location>
</feature>
<keyword evidence="3" id="KW-0804">Transcription</keyword>
<reference evidence="5 6" key="1">
    <citation type="submission" date="2021-10" db="EMBL/GenBank/DDBJ databases">
        <title>Anaerobic single-cell dispensing facilitates the cultivation of human gut bacteria.</title>
        <authorList>
            <person name="Afrizal A."/>
        </authorList>
    </citation>
    <scope>NUCLEOTIDE SEQUENCE [LARGE SCALE GENOMIC DNA]</scope>
    <source>
        <strain evidence="5 6">CLA-AA-H276</strain>
    </source>
</reference>
<dbReference type="SMART" id="SM00342">
    <property type="entry name" value="HTH_ARAC"/>
    <property type="match status" value="1"/>
</dbReference>
<evidence type="ECO:0000256" key="3">
    <source>
        <dbReference type="ARBA" id="ARBA00023163"/>
    </source>
</evidence>
<dbReference type="PROSITE" id="PS00041">
    <property type="entry name" value="HTH_ARAC_FAMILY_1"/>
    <property type="match status" value="1"/>
</dbReference>
<keyword evidence="6" id="KW-1185">Reference proteome</keyword>
<dbReference type="Gene3D" id="2.60.120.280">
    <property type="entry name" value="Regulatory protein AraC"/>
    <property type="match status" value="1"/>
</dbReference>
<dbReference type="PROSITE" id="PS01124">
    <property type="entry name" value="HTH_ARAC_FAMILY_2"/>
    <property type="match status" value="1"/>
</dbReference>
<comment type="caution">
    <text evidence="5">The sequence shown here is derived from an EMBL/GenBank/DDBJ whole genome shotgun (WGS) entry which is preliminary data.</text>
</comment>
<keyword evidence="1" id="KW-0805">Transcription regulation</keyword>
<name>A0AAE3DC68_9FIRM</name>
<proteinExistence type="predicted"/>
<evidence type="ECO:0000313" key="5">
    <source>
        <dbReference type="EMBL" id="MCC2126920.1"/>
    </source>
</evidence>
<dbReference type="InterPro" id="IPR018060">
    <property type="entry name" value="HTH_AraC"/>
</dbReference>
<dbReference type="PANTHER" id="PTHR43280:SF10">
    <property type="entry name" value="REGULATORY PROTEIN POCR"/>
    <property type="match status" value="1"/>
</dbReference>
<dbReference type="InterPro" id="IPR018062">
    <property type="entry name" value="HTH_AraC-typ_CS"/>
</dbReference>
<gene>
    <name evidence="5" type="ORF">LKD36_12155</name>
</gene>
<evidence type="ECO:0000259" key="4">
    <source>
        <dbReference type="PROSITE" id="PS01124"/>
    </source>
</evidence>
<evidence type="ECO:0000256" key="1">
    <source>
        <dbReference type="ARBA" id="ARBA00023015"/>
    </source>
</evidence>
<dbReference type="PANTHER" id="PTHR43280">
    <property type="entry name" value="ARAC-FAMILY TRANSCRIPTIONAL REGULATOR"/>
    <property type="match status" value="1"/>
</dbReference>
<organism evidence="5 6">
    <name type="scientific">Hominiventricola filiformis</name>
    <dbReference type="NCBI Taxonomy" id="2885352"/>
    <lineage>
        <taxon>Bacteria</taxon>
        <taxon>Bacillati</taxon>
        <taxon>Bacillota</taxon>
        <taxon>Clostridia</taxon>
        <taxon>Lachnospirales</taxon>
        <taxon>Lachnospiraceae</taxon>
        <taxon>Hominiventricola</taxon>
    </lineage>
</organism>
<dbReference type="EMBL" id="JAJEPS010000012">
    <property type="protein sequence ID" value="MCC2126920.1"/>
    <property type="molecule type" value="Genomic_DNA"/>
</dbReference>
<dbReference type="AlphaFoldDB" id="A0AAE3DC68"/>
<protein>
    <submittedName>
        <fullName evidence="5">AraC family transcriptional regulator</fullName>
    </submittedName>
</protein>
<dbReference type="RefSeq" id="WP_308459733.1">
    <property type="nucleotide sequence ID" value="NZ_JAJEPS010000012.1"/>
</dbReference>
<dbReference type="Proteomes" id="UP001198220">
    <property type="component" value="Unassembled WGS sequence"/>
</dbReference>
<dbReference type="SUPFAM" id="SSF51215">
    <property type="entry name" value="Regulatory protein AraC"/>
    <property type="match status" value="1"/>
</dbReference>
<dbReference type="InterPro" id="IPR003313">
    <property type="entry name" value="AraC-bd"/>
</dbReference>
<dbReference type="Gene3D" id="1.10.10.60">
    <property type="entry name" value="Homeodomain-like"/>
    <property type="match status" value="2"/>
</dbReference>
<dbReference type="InterPro" id="IPR037923">
    <property type="entry name" value="HTH-like"/>
</dbReference>
<dbReference type="Pfam" id="PF12833">
    <property type="entry name" value="HTH_18"/>
    <property type="match status" value="1"/>
</dbReference>
<dbReference type="Pfam" id="PF02311">
    <property type="entry name" value="AraC_binding"/>
    <property type="match status" value="1"/>
</dbReference>
<dbReference type="InterPro" id="IPR009057">
    <property type="entry name" value="Homeodomain-like_sf"/>
</dbReference>
<evidence type="ECO:0000256" key="2">
    <source>
        <dbReference type="ARBA" id="ARBA00023125"/>
    </source>
</evidence>
<keyword evidence="2" id="KW-0238">DNA-binding</keyword>
<evidence type="ECO:0000313" key="6">
    <source>
        <dbReference type="Proteomes" id="UP001198220"/>
    </source>
</evidence>
<accession>A0AAE3DC68</accession>